<feature type="transmembrane region" description="Helical" evidence="1">
    <location>
        <begin position="64"/>
        <end position="85"/>
    </location>
</feature>
<dbReference type="HOGENOM" id="CLU_2471080_0_0_1"/>
<dbReference type="GeneID" id="68916837"/>
<sequence length="88" mass="10094">MSCFNYTPFYALSTLLSFGLAVIILCYDAYVLFYLKLKYVWPPFLLNDVQVVLPPGSPFTNEEVLVYFAKVFFTSLQSLLLVSTVDFQ</sequence>
<proteinExistence type="predicted"/>
<keyword evidence="3" id="KW-1185">Reference proteome</keyword>
<dbReference type="AlphaFoldDB" id="B6IIL0"/>
<dbReference type="KEGG" id="cbr:CBG_25346"/>
<name>B6IIL0_CAEBR</name>
<reference evidence="2 3" key="2">
    <citation type="journal article" date="2011" name="PLoS Genet.">
        <title>Caenorhabditis briggsae recombinant inbred line genotypes reveal inter-strain incompatibility and the evolution of recombination.</title>
        <authorList>
            <person name="Ross J.A."/>
            <person name="Koboldt D.C."/>
            <person name="Staisch J.E."/>
            <person name="Chamberlin H.M."/>
            <person name="Gupta B.P."/>
            <person name="Miller R.D."/>
            <person name="Baird S.E."/>
            <person name="Haag E.S."/>
        </authorList>
    </citation>
    <scope>NUCLEOTIDE SEQUENCE [LARGE SCALE GENOMIC DNA]</scope>
    <source>
        <strain evidence="2 3">AF16</strain>
    </source>
</reference>
<keyword evidence="1" id="KW-1133">Transmembrane helix</keyword>
<keyword evidence="1" id="KW-0472">Membrane</keyword>
<dbReference type="RefSeq" id="XP_045099301.1">
    <property type="nucleotide sequence ID" value="XM_045239949.1"/>
</dbReference>
<protein>
    <submittedName>
        <fullName evidence="2">Protein CBG25346</fullName>
    </submittedName>
</protein>
<evidence type="ECO:0000256" key="1">
    <source>
        <dbReference type="SAM" id="Phobius"/>
    </source>
</evidence>
<dbReference type="EMBL" id="HE600940">
    <property type="protein sequence ID" value="CAR99740.1"/>
    <property type="molecule type" value="Genomic_DNA"/>
</dbReference>
<dbReference type="Proteomes" id="UP000008549">
    <property type="component" value="Unassembled WGS sequence"/>
</dbReference>
<dbReference type="CTD" id="68916837"/>
<evidence type="ECO:0000313" key="2">
    <source>
        <dbReference type="EMBL" id="CAR99740.1"/>
    </source>
</evidence>
<evidence type="ECO:0000313" key="3">
    <source>
        <dbReference type="Proteomes" id="UP000008549"/>
    </source>
</evidence>
<feature type="transmembrane region" description="Helical" evidence="1">
    <location>
        <begin position="12"/>
        <end position="35"/>
    </location>
</feature>
<dbReference type="WormBase" id="CBG25346">
    <property type="protein sequence ID" value="CBP43145"/>
    <property type="gene ID" value="WBGene00086760"/>
</dbReference>
<evidence type="ECO:0000313" key="4">
    <source>
        <dbReference type="WormBase" id="CBG25346"/>
    </source>
</evidence>
<dbReference type="eggNOG" id="ENOG502TJ4P">
    <property type="taxonomic scope" value="Eukaryota"/>
</dbReference>
<keyword evidence="1" id="KW-0812">Transmembrane</keyword>
<accession>B6IIL0</accession>
<reference evidence="2 3" key="1">
    <citation type="journal article" date="2003" name="PLoS Biol.">
        <title>The genome sequence of Caenorhabditis briggsae: a platform for comparative genomics.</title>
        <authorList>
            <person name="Stein L.D."/>
            <person name="Bao Z."/>
            <person name="Blasiar D."/>
            <person name="Blumenthal T."/>
            <person name="Brent M.R."/>
            <person name="Chen N."/>
            <person name="Chinwalla A."/>
            <person name="Clarke L."/>
            <person name="Clee C."/>
            <person name="Coghlan A."/>
            <person name="Coulson A."/>
            <person name="D'Eustachio P."/>
            <person name="Fitch D.H."/>
            <person name="Fulton L.A."/>
            <person name="Fulton R.E."/>
            <person name="Griffiths-Jones S."/>
            <person name="Harris T.W."/>
            <person name="Hillier L.W."/>
            <person name="Kamath R."/>
            <person name="Kuwabara P.E."/>
            <person name="Mardis E.R."/>
            <person name="Marra M.A."/>
            <person name="Miner T.L."/>
            <person name="Minx P."/>
            <person name="Mullikin J.C."/>
            <person name="Plumb R.W."/>
            <person name="Rogers J."/>
            <person name="Schein J.E."/>
            <person name="Sohrmann M."/>
            <person name="Spieth J."/>
            <person name="Stajich J.E."/>
            <person name="Wei C."/>
            <person name="Willey D."/>
            <person name="Wilson R.K."/>
            <person name="Durbin R."/>
            <person name="Waterston R.H."/>
        </authorList>
    </citation>
    <scope>NUCLEOTIDE SEQUENCE [LARGE SCALE GENOMIC DNA]</scope>
    <source>
        <strain evidence="2 3">AF16</strain>
    </source>
</reference>
<dbReference type="InParanoid" id="B6IIL0"/>
<organism evidence="2 3">
    <name type="scientific">Caenorhabditis briggsae</name>
    <dbReference type="NCBI Taxonomy" id="6238"/>
    <lineage>
        <taxon>Eukaryota</taxon>
        <taxon>Metazoa</taxon>
        <taxon>Ecdysozoa</taxon>
        <taxon>Nematoda</taxon>
        <taxon>Chromadorea</taxon>
        <taxon>Rhabditida</taxon>
        <taxon>Rhabditina</taxon>
        <taxon>Rhabditomorpha</taxon>
        <taxon>Rhabditoidea</taxon>
        <taxon>Rhabditidae</taxon>
        <taxon>Peloderinae</taxon>
        <taxon>Caenorhabditis</taxon>
    </lineage>
</organism>
<gene>
    <name evidence="2 4" type="ORF">CBG25346</name>
    <name evidence="2" type="ORF">CBG_25346</name>
</gene>